<keyword evidence="4 6" id="KW-0689">Ribosomal protein</keyword>
<dbReference type="NCBIfam" id="NF004366">
    <property type="entry name" value="PRK05738.3-2"/>
    <property type="match status" value="1"/>
</dbReference>
<dbReference type="GO" id="GO:0003735">
    <property type="term" value="F:structural constituent of ribosome"/>
    <property type="evidence" value="ECO:0007669"/>
    <property type="project" value="InterPro"/>
</dbReference>
<keyword evidence="5 6" id="KW-0687">Ribonucleoprotein</keyword>
<evidence type="ECO:0000313" key="8">
    <source>
        <dbReference type="EMBL" id="SHM10889.1"/>
    </source>
</evidence>
<dbReference type="InterPro" id="IPR001014">
    <property type="entry name" value="Ribosomal_uL23_CS"/>
</dbReference>
<comment type="function">
    <text evidence="6">One of the early assembly proteins it binds 23S rRNA. One of the proteins that surrounds the polypeptide exit tunnel on the outside of the ribosome. Forms the main docking site for trigger factor binding to the ribosome.</text>
</comment>
<dbReference type="SUPFAM" id="SSF54189">
    <property type="entry name" value="Ribosomal proteins S24e, L23 and L15e"/>
    <property type="match status" value="1"/>
</dbReference>
<dbReference type="InterPro" id="IPR013025">
    <property type="entry name" value="Ribosomal_uL23-like"/>
</dbReference>
<keyword evidence="9" id="KW-1185">Reference proteome</keyword>
<dbReference type="PANTHER" id="PTHR11620">
    <property type="entry name" value="60S RIBOSOMAL PROTEIN L23A"/>
    <property type="match status" value="1"/>
</dbReference>
<evidence type="ECO:0000256" key="7">
    <source>
        <dbReference type="RuleBase" id="RU003934"/>
    </source>
</evidence>
<dbReference type="NCBIfam" id="NF004360">
    <property type="entry name" value="PRK05738.1-5"/>
    <property type="match status" value="1"/>
</dbReference>
<keyword evidence="2 6" id="KW-0699">rRNA-binding</keyword>
<dbReference type="HAMAP" id="MF_01369_B">
    <property type="entry name" value="Ribosomal_uL23_B"/>
    <property type="match status" value="1"/>
</dbReference>
<evidence type="ECO:0000256" key="1">
    <source>
        <dbReference type="ARBA" id="ARBA00006700"/>
    </source>
</evidence>
<proteinExistence type="inferred from homology"/>
<dbReference type="FunFam" id="3.30.70.330:FF:000001">
    <property type="entry name" value="50S ribosomal protein L23"/>
    <property type="match status" value="1"/>
</dbReference>
<dbReference type="EMBL" id="FRCB01000004">
    <property type="protein sequence ID" value="SHM10889.1"/>
    <property type="molecule type" value="Genomic_DNA"/>
</dbReference>
<dbReference type="GO" id="GO:0006412">
    <property type="term" value="P:translation"/>
    <property type="evidence" value="ECO:0007669"/>
    <property type="project" value="UniProtKB-UniRule"/>
</dbReference>
<organism evidence="8 9">
    <name type="scientific">Roseovarius litoreus</name>
    <dbReference type="NCBI Taxonomy" id="1155722"/>
    <lineage>
        <taxon>Bacteria</taxon>
        <taxon>Pseudomonadati</taxon>
        <taxon>Pseudomonadota</taxon>
        <taxon>Alphaproteobacteria</taxon>
        <taxon>Rhodobacterales</taxon>
        <taxon>Roseobacteraceae</taxon>
        <taxon>Roseovarius</taxon>
    </lineage>
</organism>
<dbReference type="GO" id="GO:1990904">
    <property type="term" value="C:ribonucleoprotein complex"/>
    <property type="evidence" value="ECO:0007669"/>
    <property type="project" value="UniProtKB-KW"/>
</dbReference>
<name>A0A1M7G4V6_9RHOB</name>
<dbReference type="AlphaFoldDB" id="A0A1M7G4V6"/>
<dbReference type="InterPro" id="IPR012678">
    <property type="entry name" value="Ribosomal_uL23/eL15/eS24_sf"/>
</dbReference>
<dbReference type="InterPro" id="IPR012677">
    <property type="entry name" value="Nucleotide-bd_a/b_plait_sf"/>
</dbReference>
<dbReference type="RefSeq" id="WP_007817148.1">
    <property type="nucleotide sequence ID" value="NZ_FRCB01000004.1"/>
</dbReference>
<evidence type="ECO:0000313" key="9">
    <source>
        <dbReference type="Proteomes" id="UP000322545"/>
    </source>
</evidence>
<evidence type="ECO:0000256" key="5">
    <source>
        <dbReference type="ARBA" id="ARBA00023274"/>
    </source>
</evidence>
<comment type="subunit">
    <text evidence="6">Part of the 50S ribosomal subunit. Contacts protein L29, and trigger factor when it is bound to the ribosome.</text>
</comment>
<evidence type="ECO:0000256" key="6">
    <source>
        <dbReference type="HAMAP-Rule" id="MF_01369"/>
    </source>
</evidence>
<dbReference type="NCBIfam" id="NF004363">
    <property type="entry name" value="PRK05738.2-4"/>
    <property type="match status" value="1"/>
</dbReference>
<gene>
    <name evidence="6" type="primary">rplW</name>
    <name evidence="8" type="ORF">SAMN05443432_104431</name>
</gene>
<protein>
    <recommendedName>
        <fullName evidence="6">Large ribosomal subunit protein uL23</fullName>
    </recommendedName>
</protein>
<dbReference type="Pfam" id="PF00276">
    <property type="entry name" value="Ribosomal_L23"/>
    <property type="match status" value="1"/>
</dbReference>
<dbReference type="Gene3D" id="3.30.70.330">
    <property type="match status" value="1"/>
</dbReference>
<dbReference type="NCBIfam" id="NF004359">
    <property type="entry name" value="PRK05738.1-3"/>
    <property type="match status" value="1"/>
</dbReference>
<comment type="similarity">
    <text evidence="1 6 7">Belongs to the universal ribosomal protein uL23 family.</text>
</comment>
<dbReference type="GO" id="GO:0019843">
    <property type="term" value="F:rRNA binding"/>
    <property type="evidence" value="ECO:0007669"/>
    <property type="project" value="UniProtKB-UniRule"/>
</dbReference>
<reference evidence="8 9" key="1">
    <citation type="submission" date="2016-11" db="EMBL/GenBank/DDBJ databases">
        <authorList>
            <person name="Varghese N."/>
            <person name="Submissions S."/>
        </authorList>
    </citation>
    <scope>NUCLEOTIDE SEQUENCE [LARGE SCALE GENOMIC DNA]</scope>
    <source>
        <strain evidence="8 9">DSM 28249</strain>
    </source>
</reference>
<evidence type="ECO:0000256" key="4">
    <source>
        <dbReference type="ARBA" id="ARBA00022980"/>
    </source>
</evidence>
<keyword evidence="3 6" id="KW-0694">RNA-binding</keyword>
<sequence>MSAKPEHYDVIRKPVITEKATMASENGAVVFEVHMDANKPQIKEAVEALFGVKVKAVNTTITKGKQKRFRGRLGRRNDVKKAYVTLAEGNTIDVTTGL</sequence>
<dbReference type="Proteomes" id="UP000322545">
    <property type="component" value="Unassembled WGS sequence"/>
</dbReference>
<dbReference type="PROSITE" id="PS00050">
    <property type="entry name" value="RIBOSOMAL_L23"/>
    <property type="match status" value="1"/>
</dbReference>
<evidence type="ECO:0000256" key="2">
    <source>
        <dbReference type="ARBA" id="ARBA00022730"/>
    </source>
</evidence>
<dbReference type="GO" id="GO:0005840">
    <property type="term" value="C:ribosome"/>
    <property type="evidence" value="ECO:0007669"/>
    <property type="project" value="UniProtKB-KW"/>
</dbReference>
<evidence type="ECO:0000256" key="3">
    <source>
        <dbReference type="ARBA" id="ARBA00022884"/>
    </source>
</evidence>
<accession>A0A1M7G4V6</accession>